<feature type="transmembrane region" description="Helical" evidence="5">
    <location>
        <begin position="612"/>
        <end position="634"/>
    </location>
</feature>
<dbReference type="RefSeq" id="WP_191768373.1">
    <property type="nucleotide sequence ID" value="NZ_JACSRA010000011.1"/>
</dbReference>
<accession>A0ABR8PTQ4</accession>
<evidence type="ECO:0000256" key="5">
    <source>
        <dbReference type="SAM" id="Phobius"/>
    </source>
</evidence>
<feature type="transmembrane region" description="Helical" evidence="5">
    <location>
        <begin position="701"/>
        <end position="722"/>
    </location>
</feature>
<dbReference type="PANTHER" id="PTHR43077">
    <property type="entry name" value="TRANSPORT PERMEASE YVFS-RELATED"/>
    <property type="match status" value="1"/>
</dbReference>
<keyword evidence="8" id="KW-1185">Reference proteome</keyword>
<sequence length="737" mass="79180">MNFLKIAGSDIKGIFKNRFIRVSVIAIIIVPLLYSLLYLDAFWDPYGRLKDMPVAVVNLDHGANLDGKFENYGNDFVDKLKDDNRVGWKFVSDEDASNGLEGNKYYAKLVITENFSKDIISAKEGAPKQADLRFVCNEKKNFLASQVNSKVESALKEEITKTVTETYVSGAFDNLYKVKDGMDAAADGSGQLNDGLNTANDGSNKLNDGQVQLNDGISTLNDKVPELASGANQLSNGASALQSGTSQLYDGFTNQIYPGVRDIDGGLKFMQSQLAEGKTELAEKSAAQLASIESQKTETLAQVQGYKDKYAAIRSGVDELIKGSTDTATNLATVEQLLKSGRTQDALKIVQGINSKVPESMKKASYFTKELEDNQKMVDSLDQKVTDQTDKIKDSALNSIGLINGKFTALDEGVAKLSKGSGDLKTGLTNTFGPGLEKANSGAGQLSEGLNTLNSKVPVLTSGVSKLYDGSNKLVSGQSDLKDGITKLHDGSNELATKLKDGSGELNDGLKNTSEDMGTFVATPVNLEVAPINPVPNYGTGFAPYFANLSLWIGAIMMFFVISAKTEQYEGASKFDKAFGKFLSFGFVGVLQAVLVGVVIMALGLAPGNIGLYFGSLIFFSLVYIAIVQCLISLFGDAGRLLSIVLLIMQLTACAGTFPLELVPKFFVVLNPFMPFTYSVEALREISSATVINYGVVGKDFLILAIVLIVFLATSIAGATFGEKMQRVIEGRKEGNN</sequence>
<protein>
    <submittedName>
        <fullName evidence="7">YhgE/Pip domain-containing protein</fullName>
    </submittedName>
</protein>
<dbReference type="Pfam" id="PF12698">
    <property type="entry name" value="ABC2_membrane_3"/>
    <property type="match status" value="1"/>
</dbReference>
<feature type="domain" description="ABC-2 type transporter transmembrane" evidence="6">
    <location>
        <begin position="23"/>
        <end position="716"/>
    </location>
</feature>
<dbReference type="NCBIfam" id="TIGR03061">
    <property type="entry name" value="pip_yhgE_Nterm"/>
    <property type="match status" value="1"/>
</dbReference>
<evidence type="ECO:0000259" key="6">
    <source>
        <dbReference type="Pfam" id="PF12698"/>
    </source>
</evidence>
<dbReference type="NCBIfam" id="TIGR03062">
    <property type="entry name" value="pip_yhgE_Cterm"/>
    <property type="match status" value="1"/>
</dbReference>
<evidence type="ECO:0000256" key="1">
    <source>
        <dbReference type="ARBA" id="ARBA00004141"/>
    </source>
</evidence>
<organism evidence="7 8">
    <name type="scientific">Clostridium cibarium</name>
    <dbReference type="NCBI Taxonomy" id="2762247"/>
    <lineage>
        <taxon>Bacteria</taxon>
        <taxon>Bacillati</taxon>
        <taxon>Bacillota</taxon>
        <taxon>Clostridia</taxon>
        <taxon>Eubacteriales</taxon>
        <taxon>Clostridiaceae</taxon>
        <taxon>Clostridium</taxon>
    </lineage>
</organism>
<dbReference type="InterPro" id="IPR051328">
    <property type="entry name" value="T7SS_ABC-Transporter"/>
</dbReference>
<dbReference type="InterPro" id="IPR023908">
    <property type="entry name" value="xxxLxxG_rpt"/>
</dbReference>
<gene>
    <name evidence="7" type="ORF">H9661_09040</name>
</gene>
<dbReference type="InterPro" id="IPR017501">
    <property type="entry name" value="Phage_infect_YhgE_C"/>
</dbReference>
<feature type="transmembrane region" description="Helical" evidence="5">
    <location>
        <begin position="20"/>
        <end position="39"/>
    </location>
</feature>
<dbReference type="InterPro" id="IPR017500">
    <property type="entry name" value="Phage_infect_YhgE_N"/>
</dbReference>
<dbReference type="Gene3D" id="3.40.1710.10">
    <property type="entry name" value="abc type-2 transporter like domain"/>
    <property type="match status" value="1"/>
</dbReference>
<proteinExistence type="predicted"/>
<evidence type="ECO:0000313" key="8">
    <source>
        <dbReference type="Proteomes" id="UP000627781"/>
    </source>
</evidence>
<keyword evidence="4 5" id="KW-0472">Membrane</keyword>
<comment type="caution">
    <text evidence="7">The sequence shown here is derived from an EMBL/GenBank/DDBJ whole genome shotgun (WGS) entry which is preliminary data.</text>
</comment>
<dbReference type="InterPro" id="IPR013525">
    <property type="entry name" value="ABC2_TM"/>
</dbReference>
<feature type="transmembrane region" description="Helical" evidence="5">
    <location>
        <begin position="542"/>
        <end position="562"/>
    </location>
</feature>
<evidence type="ECO:0000313" key="7">
    <source>
        <dbReference type="EMBL" id="MBD7911499.1"/>
    </source>
</evidence>
<dbReference type="Proteomes" id="UP000627781">
    <property type="component" value="Unassembled WGS sequence"/>
</dbReference>
<evidence type="ECO:0000256" key="4">
    <source>
        <dbReference type="ARBA" id="ARBA00023136"/>
    </source>
</evidence>
<dbReference type="PANTHER" id="PTHR43077:SF5">
    <property type="entry name" value="PHAGE INFECTION PROTEIN"/>
    <property type="match status" value="1"/>
</dbReference>
<evidence type="ECO:0000256" key="2">
    <source>
        <dbReference type="ARBA" id="ARBA00022692"/>
    </source>
</evidence>
<name>A0ABR8PTQ4_9CLOT</name>
<keyword evidence="2 5" id="KW-0812">Transmembrane</keyword>
<feature type="transmembrane region" description="Helical" evidence="5">
    <location>
        <begin position="641"/>
        <end position="660"/>
    </location>
</feature>
<dbReference type="EMBL" id="JACSRA010000011">
    <property type="protein sequence ID" value="MBD7911499.1"/>
    <property type="molecule type" value="Genomic_DNA"/>
</dbReference>
<dbReference type="NCBIfam" id="TIGR03057">
    <property type="entry name" value="xxxLxxG_by_4"/>
    <property type="match status" value="7"/>
</dbReference>
<feature type="transmembrane region" description="Helical" evidence="5">
    <location>
        <begin position="582"/>
        <end position="606"/>
    </location>
</feature>
<keyword evidence="3 5" id="KW-1133">Transmembrane helix</keyword>
<comment type="subcellular location">
    <subcellularLocation>
        <location evidence="1">Membrane</location>
        <topology evidence="1">Multi-pass membrane protein</topology>
    </subcellularLocation>
</comment>
<reference evidence="7 8" key="1">
    <citation type="submission" date="2020-08" db="EMBL/GenBank/DDBJ databases">
        <title>A Genomic Blueprint of the Chicken Gut Microbiome.</title>
        <authorList>
            <person name="Gilroy R."/>
            <person name="Ravi A."/>
            <person name="Getino M."/>
            <person name="Pursley I."/>
            <person name="Horton D.L."/>
            <person name="Alikhan N.-F."/>
            <person name="Baker D."/>
            <person name="Gharbi K."/>
            <person name="Hall N."/>
            <person name="Watson M."/>
            <person name="Adriaenssens E.M."/>
            <person name="Foster-Nyarko E."/>
            <person name="Jarju S."/>
            <person name="Secka A."/>
            <person name="Antonio M."/>
            <person name="Oren A."/>
            <person name="Chaudhuri R."/>
            <person name="La Ragione R.M."/>
            <person name="Hildebrand F."/>
            <person name="Pallen M.J."/>
        </authorList>
    </citation>
    <scope>NUCLEOTIDE SEQUENCE [LARGE SCALE GENOMIC DNA]</scope>
    <source>
        <strain evidence="7 8">Sa3CVN1</strain>
    </source>
</reference>
<evidence type="ECO:0000256" key="3">
    <source>
        <dbReference type="ARBA" id="ARBA00022989"/>
    </source>
</evidence>